<accession>A0A378WFA9</accession>
<dbReference type="PRINTS" id="PR00153">
    <property type="entry name" value="CSAPPISMRASE"/>
</dbReference>
<sequence>MKNTAKLILAGLVLLPAFAAQADTRAVIDTNMGKIELLLDEKKAPKTVANFVHYAQKGFYNGTIFHRVIDGFMVQGGGFTADMTQKATDKAIVNEADNGLKNTVGTIAMARTANPNSATSQFFINVANNDFLNFKNKTVQGYGYAVFGKVTAGMDVVNKIAKVQTTDQAYHQNIPVKPIVIQKVSIIK</sequence>
<dbReference type="SUPFAM" id="SSF50891">
    <property type="entry name" value="Cyclophilin-like"/>
    <property type="match status" value="1"/>
</dbReference>
<evidence type="ECO:0000256" key="4">
    <source>
        <dbReference type="RuleBase" id="RU363019"/>
    </source>
</evidence>
<organism evidence="6 7">
    <name type="scientific">Neisseria zoodegmatis</name>
    <dbReference type="NCBI Taxonomy" id="326523"/>
    <lineage>
        <taxon>Bacteria</taxon>
        <taxon>Pseudomonadati</taxon>
        <taxon>Pseudomonadota</taxon>
        <taxon>Betaproteobacteria</taxon>
        <taxon>Neisseriales</taxon>
        <taxon>Neisseriaceae</taxon>
        <taxon>Neisseria</taxon>
    </lineage>
</organism>
<dbReference type="EMBL" id="UGRS01000001">
    <property type="protein sequence ID" value="SUA36138.1"/>
    <property type="molecule type" value="Genomic_DNA"/>
</dbReference>
<reference evidence="6 7" key="1">
    <citation type="submission" date="2018-06" db="EMBL/GenBank/DDBJ databases">
        <authorList>
            <consortium name="Pathogen Informatics"/>
            <person name="Doyle S."/>
        </authorList>
    </citation>
    <scope>NUCLEOTIDE SEQUENCE [LARGE SCALE GENOMIC DNA]</scope>
    <source>
        <strain evidence="6 7">NCTC12229</strain>
    </source>
</reference>
<feature type="chain" id="PRO_5016482470" description="Peptidyl-prolyl cis-trans isomerase" evidence="4">
    <location>
        <begin position="23"/>
        <end position="188"/>
    </location>
</feature>
<dbReference type="PROSITE" id="PS00170">
    <property type="entry name" value="CSA_PPIASE_1"/>
    <property type="match status" value="1"/>
</dbReference>
<dbReference type="Pfam" id="PF00160">
    <property type="entry name" value="Pro_isomerase"/>
    <property type="match status" value="1"/>
</dbReference>
<keyword evidence="4" id="KW-0732">Signal</keyword>
<keyword evidence="3 4" id="KW-0413">Isomerase</keyword>
<dbReference type="GO" id="GO:0006457">
    <property type="term" value="P:protein folding"/>
    <property type="evidence" value="ECO:0007669"/>
    <property type="project" value="InterPro"/>
</dbReference>
<comment type="function">
    <text evidence="4">PPIases accelerate the folding of proteins. It catalyzes the cis-trans isomerization of proline imidic peptide bonds in oligopeptides.</text>
</comment>
<evidence type="ECO:0000256" key="2">
    <source>
        <dbReference type="ARBA" id="ARBA00023110"/>
    </source>
</evidence>
<dbReference type="PANTHER" id="PTHR43246">
    <property type="entry name" value="PEPTIDYL-PROLYL CIS-TRANS ISOMERASE CYP38, CHLOROPLASTIC"/>
    <property type="match status" value="1"/>
</dbReference>
<evidence type="ECO:0000313" key="7">
    <source>
        <dbReference type="Proteomes" id="UP000254055"/>
    </source>
</evidence>
<evidence type="ECO:0000256" key="3">
    <source>
        <dbReference type="ARBA" id="ARBA00023235"/>
    </source>
</evidence>
<proteinExistence type="inferred from homology"/>
<dbReference type="Gene3D" id="2.40.100.10">
    <property type="entry name" value="Cyclophilin-like"/>
    <property type="match status" value="1"/>
</dbReference>
<feature type="signal peptide" evidence="4">
    <location>
        <begin position="1"/>
        <end position="22"/>
    </location>
</feature>
<evidence type="ECO:0000313" key="6">
    <source>
        <dbReference type="EMBL" id="SUA36138.1"/>
    </source>
</evidence>
<dbReference type="InterPro" id="IPR020892">
    <property type="entry name" value="Cyclophilin-type_PPIase_CS"/>
</dbReference>
<dbReference type="InterPro" id="IPR002130">
    <property type="entry name" value="Cyclophilin-type_PPIase_dom"/>
</dbReference>
<dbReference type="RefSeq" id="WP_115133448.1">
    <property type="nucleotide sequence ID" value="NZ_JAUNKT010000050.1"/>
</dbReference>
<protein>
    <recommendedName>
        <fullName evidence="4">Peptidyl-prolyl cis-trans isomerase</fullName>
        <shortName evidence="4">PPIase</shortName>
        <ecNumber evidence="4">5.2.1.8</ecNumber>
    </recommendedName>
</protein>
<dbReference type="AlphaFoldDB" id="A0A378WFA9"/>
<evidence type="ECO:0000259" key="5">
    <source>
        <dbReference type="PROSITE" id="PS50072"/>
    </source>
</evidence>
<dbReference type="EC" id="5.2.1.8" evidence="4"/>
<dbReference type="PROSITE" id="PS50072">
    <property type="entry name" value="CSA_PPIASE_2"/>
    <property type="match status" value="1"/>
</dbReference>
<keyword evidence="2 4" id="KW-0697">Rotamase</keyword>
<gene>
    <name evidence="6" type="primary">ppiA</name>
    <name evidence="6" type="ORF">NCTC12229_00550</name>
</gene>
<name>A0A378WFA9_9NEIS</name>
<dbReference type="InterPro" id="IPR029000">
    <property type="entry name" value="Cyclophilin-like_dom_sf"/>
</dbReference>
<dbReference type="CDD" id="cd01920">
    <property type="entry name" value="cyclophilin_EcCYP_like"/>
    <property type="match status" value="1"/>
</dbReference>
<evidence type="ECO:0000256" key="1">
    <source>
        <dbReference type="ARBA" id="ARBA00007365"/>
    </source>
</evidence>
<comment type="similarity">
    <text evidence="1 4">Belongs to the cyclophilin-type PPIase family.</text>
</comment>
<dbReference type="InterPro" id="IPR044665">
    <property type="entry name" value="E_coli_cyclophilin_A-like"/>
</dbReference>
<feature type="domain" description="PPIase cyclophilin-type" evidence="5">
    <location>
        <begin position="29"/>
        <end position="186"/>
    </location>
</feature>
<comment type="catalytic activity">
    <reaction evidence="4">
        <text>[protein]-peptidylproline (omega=180) = [protein]-peptidylproline (omega=0)</text>
        <dbReference type="Rhea" id="RHEA:16237"/>
        <dbReference type="Rhea" id="RHEA-COMP:10747"/>
        <dbReference type="Rhea" id="RHEA-COMP:10748"/>
        <dbReference type="ChEBI" id="CHEBI:83833"/>
        <dbReference type="ChEBI" id="CHEBI:83834"/>
        <dbReference type="EC" id="5.2.1.8"/>
    </reaction>
</comment>
<dbReference type="Proteomes" id="UP000254055">
    <property type="component" value="Unassembled WGS sequence"/>
</dbReference>
<dbReference type="OrthoDB" id="9807797at2"/>
<dbReference type="GO" id="GO:0003755">
    <property type="term" value="F:peptidyl-prolyl cis-trans isomerase activity"/>
    <property type="evidence" value="ECO:0007669"/>
    <property type="project" value="UniProtKB-UniRule"/>
</dbReference>